<dbReference type="InterPro" id="IPR029063">
    <property type="entry name" value="SAM-dependent_MTases_sf"/>
</dbReference>
<dbReference type="Gene3D" id="3.30.70.1170">
    <property type="entry name" value="Sun protein, domain 3"/>
    <property type="match status" value="1"/>
</dbReference>
<dbReference type="InterPro" id="IPR023267">
    <property type="entry name" value="RCMT"/>
</dbReference>
<dbReference type="GO" id="GO:0003723">
    <property type="term" value="F:RNA binding"/>
    <property type="evidence" value="ECO:0007669"/>
    <property type="project" value="UniProtKB-UniRule"/>
</dbReference>
<evidence type="ECO:0000313" key="8">
    <source>
        <dbReference type="EMBL" id="MCP0887716.1"/>
    </source>
</evidence>
<keyword evidence="1" id="KW-0963">Cytoplasm</keyword>
<dbReference type="PRINTS" id="PR02008">
    <property type="entry name" value="RCMTFAMILY"/>
</dbReference>
<dbReference type="GO" id="GO:0001510">
    <property type="term" value="P:RNA methylation"/>
    <property type="evidence" value="ECO:0007669"/>
    <property type="project" value="InterPro"/>
</dbReference>
<dbReference type="Pfam" id="PF13636">
    <property type="entry name" value="Methyltranf_PUA"/>
    <property type="match status" value="1"/>
</dbReference>
<evidence type="ECO:0000256" key="1">
    <source>
        <dbReference type="ARBA" id="ARBA00022490"/>
    </source>
</evidence>
<comment type="similarity">
    <text evidence="6">Belongs to the class I-like SAM-binding methyltransferase superfamily. RsmB/NOP family.</text>
</comment>
<dbReference type="InterPro" id="IPR031341">
    <property type="entry name" value="Methyltr_RsmF_N"/>
</dbReference>
<proteinExistence type="inferred from homology"/>
<dbReference type="SUPFAM" id="SSF53335">
    <property type="entry name" value="S-adenosyl-L-methionine-dependent methyltransferases"/>
    <property type="match status" value="1"/>
</dbReference>
<evidence type="ECO:0000256" key="5">
    <source>
        <dbReference type="ARBA" id="ARBA00022884"/>
    </source>
</evidence>
<dbReference type="Pfam" id="PF01189">
    <property type="entry name" value="Methyltr_RsmB-F"/>
    <property type="match status" value="1"/>
</dbReference>
<feature type="binding site" evidence="6">
    <location>
        <position position="172"/>
    </location>
    <ligand>
        <name>S-adenosyl-L-methionine</name>
        <dbReference type="ChEBI" id="CHEBI:59789"/>
    </ligand>
</feature>
<dbReference type="Proteomes" id="UP001139006">
    <property type="component" value="Unassembled WGS sequence"/>
</dbReference>
<evidence type="ECO:0000256" key="4">
    <source>
        <dbReference type="ARBA" id="ARBA00022691"/>
    </source>
</evidence>
<feature type="binding site" evidence="6">
    <location>
        <position position="154"/>
    </location>
    <ligand>
        <name>S-adenosyl-L-methionine</name>
        <dbReference type="ChEBI" id="CHEBI:59789"/>
    </ligand>
</feature>
<dbReference type="PANTHER" id="PTHR22807">
    <property type="entry name" value="NOP2 YEAST -RELATED NOL1/NOP2/FMU SUN DOMAIN-CONTAINING"/>
    <property type="match status" value="1"/>
</dbReference>
<dbReference type="GO" id="GO:0008173">
    <property type="term" value="F:RNA methyltransferase activity"/>
    <property type="evidence" value="ECO:0007669"/>
    <property type="project" value="InterPro"/>
</dbReference>
<reference evidence="8 9" key="1">
    <citation type="journal article" date="2023" name="Int. J. Syst. Evol. Microbiol.">
        <title>Ligilactobacillus ubinensis sp. nov., a novel species isolated from the wild ferment of a durian fruit (Durio zibethinus).</title>
        <authorList>
            <person name="Heng Y.C."/>
            <person name="Menon N."/>
            <person name="Chen B."/>
            <person name="Loo B.Z.L."/>
            <person name="Wong G.W.J."/>
            <person name="Lim A.C.H."/>
            <person name="Silvaraju S."/>
            <person name="Kittelmann S."/>
        </authorList>
    </citation>
    <scope>NUCLEOTIDE SEQUENCE [LARGE SCALE GENOMIC DNA]</scope>
    <source>
        <strain evidence="8 9">WILCCON 0076</strain>
    </source>
</reference>
<dbReference type="Gene3D" id="2.30.130.60">
    <property type="match status" value="1"/>
</dbReference>
<evidence type="ECO:0000259" key="7">
    <source>
        <dbReference type="PROSITE" id="PS51686"/>
    </source>
</evidence>
<sequence>MHLPKDFVSKYEKLLGADASAFLASFDSEVEKGFRLNPLKQNYQNTSYSSNEKVSYIPTGYYGVVKGNTLEHQTGYVYSQDLSAMYVAQVANVKHGEWVLDLCAAPGGKSTQLVENMYNEGLLVSNEINHKRATILAENMERTGAHNYIVLNEDPATLAHNFDAIFDKIIVDAPCSGEGMFRKDHQATSYWHQDYAVECAKRQKTILVEAMKMLKLGGELIYSTCTFAPEEDEQIIAWLLEEYPYLQVLPIKKYSGMDNGRPDWANGGASLINTVRLMPHHFRGEGHFIALLKDTRQENENVSKLSSVKKKKKRSKKRTVSLTKEQLILWQEFNQNMMKKFTILPEDLYLSGDYLYYYNRNWPDISQMKFMRPGLMLGIFKKKRFEPSYTLALALHPSETNNVLQLSMAQWQEYVLGNVIQLDEQIPNGWYLLVCEEKAFGFGKVVNKTVKNFFPKGLRFNAGNKI</sequence>
<keyword evidence="3 6" id="KW-0808">Transferase</keyword>
<dbReference type="Gene3D" id="3.40.50.150">
    <property type="entry name" value="Vaccinia Virus protein VP39"/>
    <property type="match status" value="1"/>
</dbReference>
<keyword evidence="2 6" id="KW-0489">Methyltransferase</keyword>
<dbReference type="Pfam" id="PF17125">
    <property type="entry name" value="Methyltr_RsmF_N"/>
    <property type="match status" value="1"/>
</dbReference>
<dbReference type="InterPro" id="IPR031340">
    <property type="entry name" value="RsmF_methylt_CI"/>
</dbReference>
<feature type="binding site" evidence="6">
    <location>
        <position position="127"/>
    </location>
    <ligand>
        <name>S-adenosyl-L-methionine</name>
        <dbReference type="ChEBI" id="CHEBI:59789"/>
    </ligand>
</feature>
<evidence type="ECO:0000256" key="2">
    <source>
        <dbReference type="ARBA" id="ARBA00022603"/>
    </source>
</evidence>
<name>A0A9X2JP56_9LACO</name>
<protein>
    <submittedName>
        <fullName evidence="8">RsmF rRNA methyltransferase first C-terminal domain-containing protein</fullName>
    </submittedName>
</protein>
<dbReference type="EMBL" id="JAIULA010000023">
    <property type="protein sequence ID" value="MCP0887716.1"/>
    <property type="molecule type" value="Genomic_DNA"/>
</dbReference>
<comment type="caution">
    <text evidence="8">The sequence shown here is derived from an EMBL/GenBank/DDBJ whole genome shotgun (WGS) entry which is preliminary data.</text>
</comment>
<dbReference type="Pfam" id="PF17126">
    <property type="entry name" value="RsmF_methylt_CI"/>
    <property type="match status" value="1"/>
</dbReference>
<feature type="domain" description="SAM-dependent MTase RsmB/NOP-type" evidence="7">
    <location>
        <begin position="1"/>
        <end position="295"/>
    </location>
</feature>
<dbReference type="InterPro" id="IPR001678">
    <property type="entry name" value="MeTrfase_RsmB-F_NOP2_dom"/>
</dbReference>
<keyword evidence="4 6" id="KW-0949">S-adenosyl-L-methionine</keyword>
<evidence type="ECO:0000256" key="3">
    <source>
        <dbReference type="ARBA" id="ARBA00022679"/>
    </source>
</evidence>
<keyword evidence="5 6" id="KW-0694">RNA-binding</keyword>
<keyword evidence="9" id="KW-1185">Reference proteome</keyword>
<dbReference type="AlphaFoldDB" id="A0A9X2JP56"/>
<dbReference type="RefSeq" id="WP_253361868.1">
    <property type="nucleotide sequence ID" value="NZ_JAIULA010000023.1"/>
</dbReference>
<dbReference type="PANTHER" id="PTHR22807:SF30">
    <property type="entry name" value="28S RRNA (CYTOSINE(4447)-C(5))-METHYLTRANSFERASE-RELATED"/>
    <property type="match status" value="1"/>
</dbReference>
<accession>A0A9X2JP56</accession>
<dbReference type="CDD" id="cd02440">
    <property type="entry name" value="AdoMet_MTases"/>
    <property type="match status" value="1"/>
</dbReference>
<dbReference type="InterPro" id="IPR049560">
    <property type="entry name" value="MeTrfase_RsmB-F_NOP2_cat"/>
</dbReference>
<organism evidence="8 9">
    <name type="scientific">Ligilactobacillus ubinensis</name>
    <dbReference type="NCBI Taxonomy" id="2876789"/>
    <lineage>
        <taxon>Bacteria</taxon>
        <taxon>Bacillati</taxon>
        <taxon>Bacillota</taxon>
        <taxon>Bacilli</taxon>
        <taxon>Lactobacillales</taxon>
        <taxon>Lactobacillaceae</taxon>
        <taxon>Ligilactobacillus</taxon>
    </lineage>
</organism>
<evidence type="ECO:0000256" key="6">
    <source>
        <dbReference type="PROSITE-ProRule" id="PRU01023"/>
    </source>
</evidence>
<dbReference type="InterPro" id="IPR027391">
    <property type="entry name" value="Nol1_Nop2_Fmu_2"/>
</dbReference>
<evidence type="ECO:0000313" key="9">
    <source>
        <dbReference type="Proteomes" id="UP001139006"/>
    </source>
</evidence>
<dbReference type="PROSITE" id="PS51686">
    <property type="entry name" value="SAM_MT_RSMB_NOP"/>
    <property type="match status" value="1"/>
</dbReference>
<feature type="binding site" evidence="6">
    <location>
        <begin position="103"/>
        <end position="109"/>
    </location>
    <ligand>
        <name>S-adenosyl-L-methionine</name>
        <dbReference type="ChEBI" id="CHEBI:59789"/>
    </ligand>
</feature>
<feature type="active site" description="Nucleophile" evidence="6">
    <location>
        <position position="225"/>
    </location>
</feature>
<gene>
    <name evidence="8" type="ORF">LB941_10270</name>
</gene>
<dbReference type="CDD" id="cd21147">
    <property type="entry name" value="RsmF_methylt_CTD1"/>
    <property type="match status" value="1"/>
</dbReference>